<gene>
    <name evidence="2" type="ORF">M3P09_02735</name>
</gene>
<protein>
    <recommendedName>
        <fullName evidence="1">RadC-like JAB domain-containing protein</fullName>
    </recommendedName>
</protein>
<dbReference type="Pfam" id="PF04002">
    <property type="entry name" value="RadC"/>
    <property type="match status" value="1"/>
</dbReference>
<reference evidence="2" key="1">
    <citation type="submission" date="2022-05" db="EMBL/GenBank/DDBJ databases">
        <authorList>
            <person name="Park J.-S."/>
        </authorList>
    </citation>
    <scope>NUCLEOTIDE SEQUENCE</scope>
    <source>
        <strain evidence="2">2012CJ34-3</strain>
    </source>
</reference>
<evidence type="ECO:0000313" key="3">
    <source>
        <dbReference type="Proteomes" id="UP001165381"/>
    </source>
</evidence>
<sequence>MKKAAEYLDISVLDNLIITKEGYYSFADENTV</sequence>
<evidence type="ECO:0000259" key="1">
    <source>
        <dbReference type="Pfam" id="PF04002"/>
    </source>
</evidence>
<dbReference type="Gene3D" id="3.40.140.10">
    <property type="entry name" value="Cytidine Deaminase, domain 2"/>
    <property type="match status" value="1"/>
</dbReference>
<dbReference type="Proteomes" id="UP001165381">
    <property type="component" value="Unassembled WGS sequence"/>
</dbReference>
<dbReference type="InterPro" id="IPR025657">
    <property type="entry name" value="RadC_JAB"/>
</dbReference>
<dbReference type="RefSeq" id="WP_249972100.1">
    <property type="nucleotide sequence ID" value="NZ_JAMFLZ010000001.1"/>
</dbReference>
<dbReference type="EMBL" id="JAMFLZ010000001">
    <property type="protein sequence ID" value="MCL6293892.1"/>
    <property type="molecule type" value="Genomic_DNA"/>
</dbReference>
<feature type="domain" description="RadC-like JAB" evidence="1">
    <location>
        <begin position="1"/>
        <end position="30"/>
    </location>
</feature>
<evidence type="ECO:0000313" key="2">
    <source>
        <dbReference type="EMBL" id="MCL6293892.1"/>
    </source>
</evidence>
<accession>A0ABT0QA85</accession>
<name>A0ABT0QA85_9FLAO</name>
<keyword evidence="3" id="KW-1185">Reference proteome</keyword>
<proteinExistence type="predicted"/>
<organism evidence="2 3">
    <name type="scientific">Jejuia spongiicola</name>
    <dbReference type="NCBI Taxonomy" id="2942207"/>
    <lineage>
        <taxon>Bacteria</taxon>
        <taxon>Pseudomonadati</taxon>
        <taxon>Bacteroidota</taxon>
        <taxon>Flavobacteriia</taxon>
        <taxon>Flavobacteriales</taxon>
        <taxon>Flavobacteriaceae</taxon>
        <taxon>Jejuia</taxon>
    </lineage>
</organism>
<comment type="caution">
    <text evidence="2">The sequence shown here is derived from an EMBL/GenBank/DDBJ whole genome shotgun (WGS) entry which is preliminary data.</text>
</comment>